<proteinExistence type="predicted"/>
<dbReference type="OrthoDB" id="5298497at2"/>
<organism evidence="2 3">
    <name type="scientific">Methylomagnum ishizawai</name>
    <dbReference type="NCBI Taxonomy" id="1760988"/>
    <lineage>
        <taxon>Bacteria</taxon>
        <taxon>Pseudomonadati</taxon>
        <taxon>Pseudomonadota</taxon>
        <taxon>Gammaproteobacteria</taxon>
        <taxon>Methylococcales</taxon>
        <taxon>Methylococcaceae</taxon>
        <taxon>Methylomagnum</taxon>
    </lineage>
</organism>
<dbReference type="Proteomes" id="UP000192923">
    <property type="component" value="Unassembled WGS sequence"/>
</dbReference>
<dbReference type="PANTHER" id="PTHR34351">
    <property type="entry name" value="SLR1927 PROTEIN-RELATED"/>
    <property type="match status" value="1"/>
</dbReference>
<evidence type="ECO:0000313" key="3">
    <source>
        <dbReference type="Proteomes" id="UP000192923"/>
    </source>
</evidence>
<feature type="transmembrane region" description="Helical" evidence="1">
    <location>
        <begin position="41"/>
        <end position="58"/>
    </location>
</feature>
<keyword evidence="1" id="KW-0472">Membrane</keyword>
<keyword evidence="3" id="KW-1185">Reference proteome</keyword>
<dbReference type="EMBL" id="FXAM01000001">
    <property type="protein sequence ID" value="SMF93463.1"/>
    <property type="molecule type" value="Genomic_DNA"/>
</dbReference>
<dbReference type="RefSeq" id="WP_085210061.1">
    <property type="nucleotide sequence ID" value="NZ_FXAM01000001.1"/>
</dbReference>
<dbReference type="STRING" id="1760988.SAMN02949497_0745"/>
<protein>
    <submittedName>
        <fullName evidence="2">Uncharacterized conserved protein, DUF58 family, contains vWF domain</fullName>
    </submittedName>
</protein>
<sequence>MASPTLKQRFDLQRFFRGDQAVPGPIVLTHRLVFIVPNQRGLGLALLLFILWLTSINYSSNLGFILTFLLVAIALLGMLHGYRNLAGLSIRPKPSPPVFAGEQARWELMVANPGLLPRYAVWCRCKGAEPVRIDIAAEATANPALGLPTAQRGWLEPGTVRIYSEFPLGLFHAWSLLNFQERILVYPRPAPTPMDFPISGGYGRFNRQAHSAEDFHGFQTYQAGDPLRHIHWKGVAKGHDPQVKRYVGGETEDLAFAFEETPGGDTESRLSRLCRWIIDAEAAGLRYSLSLPGTRIAANSGAAHSRLCLKTLALFQL</sequence>
<gene>
    <name evidence="2" type="ORF">SAMN02949497_0745</name>
</gene>
<keyword evidence="1" id="KW-1133">Transmembrane helix</keyword>
<reference evidence="2 3" key="1">
    <citation type="submission" date="2016-12" db="EMBL/GenBank/DDBJ databases">
        <authorList>
            <person name="Song W.-J."/>
            <person name="Kurnit D.M."/>
        </authorList>
    </citation>
    <scope>NUCLEOTIDE SEQUENCE [LARGE SCALE GENOMIC DNA]</scope>
    <source>
        <strain evidence="2 3">175</strain>
    </source>
</reference>
<dbReference type="AlphaFoldDB" id="A0A1Y6CY17"/>
<dbReference type="PANTHER" id="PTHR34351:SF1">
    <property type="entry name" value="SLR1927 PROTEIN"/>
    <property type="match status" value="1"/>
</dbReference>
<name>A0A1Y6CY17_9GAMM</name>
<keyword evidence="1" id="KW-0812">Transmembrane</keyword>
<evidence type="ECO:0000313" key="2">
    <source>
        <dbReference type="EMBL" id="SMF93463.1"/>
    </source>
</evidence>
<accession>A0A1Y6CY17</accession>
<feature type="transmembrane region" description="Helical" evidence="1">
    <location>
        <begin position="64"/>
        <end position="82"/>
    </location>
</feature>
<evidence type="ECO:0000256" key="1">
    <source>
        <dbReference type="SAM" id="Phobius"/>
    </source>
</evidence>